<comment type="caution">
    <text evidence="2">The sequence shown here is derived from an EMBL/GenBank/DDBJ whole genome shotgun (WGS) entry which is preliminary data.</text>
</comment>
<dbReference type="EMBL" id="PRLP01000029">
    <property type="protein sequence ID" value="PPC77603.1"/>
    <property type="molecule type" value="Genomic_DNA"/>
</dbReference>
<dbReference type="Pfam" id="PF18796">
    <property type="entry name" value="LPD1"/>
    <property type="match status" value="1"/>
</dbReference>
<dbReference type="OrthoDB" id="343736at2"/>
<evidence type="ECO:0000259" key="1">
    <source>
        <dbReference type="Pfam" id="PF18796"/>
    </source>
</evidence>
<sequence>MEQQYVSSKVDIRVVNDRSFLRLIESAWTPEALSEAQALLKQVGFISLQQGTYWGIKGSIPPFFIKKLDAMAQAYEPVHASSAEDSTLSDDESTLIPVPAAVADWIDSQIKGGNWEELYEHLVEFVPEAGSTAYIAAVRDALDDALRGVDSEAACSLLMLGLTARRDAIEDQEWQACMGRVRQRLSLPVEVEQNVTSNFALTEPPDGIGESIIVSGVRYTANNFDPVANQLLLSRDEPIHVMRGLFHPVIRMDVERFNTLRSKPSAEIVEAPQTENIPYLNPNGVLRRLFSGFHRTPAMCAQVIKETLSASNGSPLSSEEQSAMRTLGKACVTAIEKELGHDSNSSLGELLGGVWTLLPHVTKACLALKKNDDYVRPRVDTLLSQFSPSLLNDDPELYSLDSLSTQQWLFVANEVIQYICNFQVVAAEKVQFSPADIQLTNHPDFALMIQGSDGQYGYPNGVLINNQHVISALSTLQTWVNEKDVITPTQVAESGQSLAQAYRCSDFFTKYEDYWLANPTTQPQPGTLDDEWTVYQELVRLHEGNMNDAGYTYRHNSLVQGVTLFQSWDALIQSGEILGLPTDSRSLFFLSRASVLNYAQSHTLDLLKHHHQLFKGALYANLFRSGKGLHDQFKYKINGHLIYGLNSRGTSEFVAIVRTDPQLTIADEEELVRNDMNQLIMDSLRRSLTAGVVINHSELGEDAAKSAVLQILRLNGRIDATSMQTAERSGEEGINSQFHYNGVTIGFGEVQRWARSAVLAVPTIGATVIQHWESFVLNRVWNALRDQLKDESPTGILAVALQVQHTRSQTKLKVDIRSPDHSSQLFQSLAERSRLGLALSQAQLNEKGRGWRGFFLDVHNLAFPEDALSVTLNTAFAESPTDSGMDSVEKPVDPSRREDTGVVKGLAIKDLRRLFLDQDYQSFLSTLSQQPELLGSTGFVKRDSVLKVGKPSQLLEQGDAPLVVIYKTLLARLLPPNADRFSANIDAVRCYIDTLNSLQQELSRHDFLMSPLVQDGPLSCPDILPLNALVKFNIMQPLRRGSRAPSVVGKLKVSEGVLVEAANYLKGSADGQVELTTPRFLPKVALSTENTLKLLGSTPIAVSDKSAVKKEETSHYTTVFEVVRQGPQYRAGDVDEITLISTFGLSGIEYGISLPQKERRAFLNNAFDTLYDLSRVLGIKPLAMGLNGELGLCFGSRGRGGRDAALAHFEPKNMAINLTRGQGAGSFSHEYFHAIANHFAKRLGVGNDLTVAMQPKPRINPAQLEASYRERLKLSNEPDMSEPSLRAFAHLVQSIIVHNSGELGARSFGAQLARERSGESEPYVKFPTSLSTDTTTATASLRAHVAAIIISSYLPTDEAFYKTLFSPTGYGVQQAPTLFASYHQIVREGLAVIVEDMNEAVKDSGVVAGIYDAAHLTHVAMSTACAGVRCYSRAIEAGSDVVEAVSIGLRSAVRDGLWASFPSIPSFRAIRDNLRYELDLFTWPDTAAKALVDVQKRLSNTLQHNADTLIARLGVSEAFTGELARIRPAVLESIEQHLPETPAQHTLLDCVSQIYAARKITEANAKVLTGMASQDSVIVDQLRGAFHNMLFMAHARSSFDPMHSDIHQGYATTFLDLAEKHTQDQEGGIVYCLSTLVRNGVMQDIEDWGGKREYYGSTCELFARAMETWVARRLAEEGNVNTYAGSLEKYQFRQAAQHPRDNQAQGEELQLYPAGEHLDVIDAAAQRFFSSLQQIDRVSQHPVLGEVALPVLYSHDLALRDGAISERISRVFAAHAKQDLAILEFGMYERIAAVFNVSLSDCRQQFDVAFDDSLTDDTGVPVAAVTDTARGSVTLHLQASSTAFEHEVFHLFEARLPIEDKRALNTACAPGGKLHDTLVQLFKASCRDHLIPQLHSSSEIAAYAYQEWYAGRLEDQHVFDVESTFCAVVTDAERLIDVFPGAKEQWQIKASQARMANVFQAMRATALDVSTPFPPAQVRYDLQ</sequence>
<protein>
    <recommendedName>
        <fullName evidence="1">Large polyvalent protein-associated domain-containing protein</fullName>
    </recommendedName>
</protein>
<gene>
    <name evidence="2" type="ORF">C4K68_09600</name>
</gene>
<dbReference type="Proteomes" id="UP000238196">
    <property type="component" value="Unassembled WGS sequence"/>
</dbReference>
<evidence type="ECO:0000313" key="3">
    <source>
        <dbReference type="Proteomes" id="UP000238196"/>
    </source>
</evidence>
<feature type="domain" description="Large polyvalent protein-associated" evidence="1">
    <location>
        <begin position="1651"/>
        <end position="1734"/>
    </location>
</feature>
<dbReference type="InterPro" id="IPR041047">
    <property type="entry name" value="LPD1"/>
</dbReference>
<organism evidence="2 3">
    <name type="scientific">Proteobacteria bacterium 228</name>
    <dbReference type="NCBI Taxonomy" id="2083153"/>
    <lineage>
        <taxon>Bacteria</taxon>
        <taxon>Pseudomonadati</taxon>
        <taxon>Pseudomonadota</taxon>
    </lineage>
</organism>
<proteinExistence type="predicted"/>
<evidence type="ECO:0000313" key="2">
    <source>
        <dbReference type="EMBL" id="PPC77603.1"/>
    </source>
</evidence>
<name>A0A2S5KSB0_9PROT</name>
<accession>A0A2S5KSB0</accession>
<reference evidence="2 3" key="1">
    <citation type="submission" date="2018-02" db="EMBL/GenBank/DDBJ databases">
        <title>novel marine gammaproteobacteria from coastal saline agro ecosystem.</title>
        <authorList>
            <person name="Krishnan R."/>
            <person name="Ramesh Kumar N."/>
        </authorList>
    </citation>
    <scope>NUCLEOTIDE SEQUENCE [LARGE SCALE GENOMIC DNA]</scope>
    <source>
        <strain evidence="2 3">228</strain>
    </source>
</reference>